<dbReference type="RefSeq" id="WP_136827746.1">
    <property type="nucleotide sequence ID" value="NZ_SWBP01000010.1"/>
</dbReference>
<dbReference type="InterPro" id="IPR011990">
    <property type="entry name" value="TPR-like_helical_dom_sf"/>
</dbReference>
<accession>A0A4U1BTH1</accession>
<dbReference type="EMBL" id="SWBP01000010">
    <property type="protein sequence ID" value="TKB95157.1"/>
    <property type="molecule type" value="Genomic_DNA"/>
</dbReference>
<feature type="domain" description="Outer membrane lipoprotein BamD-like" evidence="4">
    <location>
        <begin position="39"/>
        <end position="218"/>
    </location>
</feature>
<keyword evidence="1" id="KW-0732">Signal</keyword>
<evidence type="ECO:0000256" key="3">
    <source>
        <dbReference type="ARBA" id="ARBA00023237"/>
    </source>
</evidence>
<evidence type="ECO:0000313" key="5">
    <source>
        <dbReference type="EMBL" id="TKB95157.1"/>
    </source>
</evidence>
<protein>
    <submittedName>
        <fullName evidence="5">Outer membrane protein assembly factor BamD</fullName>
    </submittedName>
</protein>
<dbReference type="Proteomes" id="UP000308181">
    <property type="component" value="Unassembled WGS sequence"/>
</dbReference>
<reference evidence="5 6" key="1">
    <citation type="submission" date="2019-04" db="EMBL/GenBank/DDBJ databases">
        <title>Pedobacter sp. AR-3-17 sp. nov., isolated from Arctic soil.</title>
        <authorList>
            <person name="Dahal R.H."/>
            <person name="Kim D.-U."/>
        </authorList>
    </citation>
    <scope>NUCLEOTIDE SEQUENCE [LARGE SCALE GENOMIC DNA]</scope>
    <source>
        <strain evidence="5 6">AR-3-17</strain>
    </source>
</reference>
<proteinExistence type="predicted"/>
<dbReference type="NCBIfam" id="TIGR03302">
    <property type="entry name" value="OM_YfiO"/>
    <property type="match status" value="1"/>
</dbReference>
<name>A0A4U1BTH1_9SPHI</name>
<dbReference type="AlphaFoldDB" id="A0A4U1BTH1"/>
<dbReference type="Pfam" id="PF13525">
    <property type="entry name" value="YfiO"/>
    <property type="match status" value="1"/>
</dbReference>
<keyword evidence="3" id="KW-0998">Cell outer membrane</keyword>
<dbReference type="Gene3D" id="1.25.40.10">
    <property type="entry name" value="Tetratricopeptide repeat domain"/>
    <property type="match status" value="1"/>
</dbReference>
<evidence type="ECO:0000256" key="2">
    <source>
        <dbReference type="ARBA" id="ARBA00023136"/>
    </source>
</evidence>
<gene>
    <name evidence="5" type="primary">bamD</name>
    <name evidence="5" type="ORF">FA046_17025</name>
</gene>
<evidence type="ECO:0000256" key="1">
    <source>
        <dbReference type="ARBA" id="ARBA00022729"/>
    </source>
</evidence>
<dbReference type="PROSITE" id="PS51257">
    <property type="entry name" value="PROKAR_LIPOPROTEIN"/>
    <property type="match status" value="1"/>
</dbReference>
<keyword evidence="6" id="KW-1185">Reference proteome</keyword>
<dbReference type="OrthoDB" id="9770761at2"/>
<evidence type="ECO:0000259" key="4">
    <source>
        <dbReference type="Pfam" id="PF13525"/>
    </source>
</evidence>
<comment type="caution">
    <text evidence="5">The sequence shown here is derived from an EMBL/GenBank/DDBJ whole genome shotgun (WGS) entry which is preliminary data.</text>
</comment>
<keyword evidence="2" id="KW-0472">Membrane</keyword>
<sequence length="287" mass="33749">MFKNKSLAILSFILFVTIVFTGCKSKFEKLRLSTDVGKKYQEAIRLYNKNDYSKALILFDDLVQRYRGRAESEDLYYYFAYTNYKLKDFLTARYHFKTFADTYPNSAKAEECRFLAAYCFYLDSPNFSLDQDNTYKAIEALQFFINLYPKSDRVAEASKLILDLRDKLEQKSYANAKLFLDISDYQAAVIAFRNSTKDFPDTKYAEEMDFLTIKAQYLYAKNSLETKQEDRYNEAIAEYTRFIEKYPKSTYLKEANQLKDDALKGIEETKKILATYSGIKTEQKNEQ</sequence>
<dbReference type="SUPFAM" id="SSF48452">
    <property type="entry name" value="TPR-like"/>
    <property type="match status" value="2"/>
</dbReference>
<dbReference type="InterPro" id="IPR039565">
    <property type="entry name" value="BamD-like"/>
</dbReference>
<organism evidence="5 6">
    <name type="scientific">Pedobacter cryophilus</name>
    <dbReference type="NCBI Taxonomy" id="2571271"/>
    <lineage>
        <taxon>Bacteria</taxon>
        <taxon>Pseudomonadati</taxon>
        <taxon>Bacteroidota</taxon>
        <taxon>Sphingobacteriia</taxon>
        <taxon>Sphingobacteriales</taxon>
        <taxon>Sphingobacteriaceae</taxon>
        <taxon>Pedobacter</taxon>
    </lineage>
</organism>
<dbReference type="InterPro" id="IPR017689">
    <property type="entry name" value="BamD"/>
</dbReference>
<evidence type="ECO:0000313" key="6">
    <source>
        <dbReference type="Proteomes" id="UP000308181"/>
    </source>
</evidence>